<gene>
    <name evidence="4" type="ORF">F0O96_08505</name>
</gene>
<protein>
    <submittedName>
        <fullName evidence="4">Uncharacterized protein</fullName>
    </submittedName>
</protein>
<comment type="caution">
    <text evidence="4">The sequence shown here is derived from an EMBL/GenBank/DDBJ whole genome shotgun (WGS) entry which is preliminary data.</text>
</comment>
<dbReference type="Gene3D" id="2.60.120.1360">
    <property type="match status" value="1"/>
</dbReference>
<feature type="domain" description="SGNH hydrolase-type esterase" evidence="2">
    <location>
        <begin position="232"/>
        <end position="381"/>
    </location>
</feature>
<dbReference type="Pfam" id="PF22753">
    <property type="entry name" value="Ape1_N"/>
    <property type="match status" value="1"/>
</dbReference>
<keyword evidence="1" id="KW-0732">Signal</keyword>
<feature type="signal peptide" evidence="1">
    <location>
        <begin position="1"/>
        <end position="21"/>
    </location>
</feature>
<dbReference type="PANTHER" id="PTHR30383">
    <property type="entry name" value="THIOESTERASE 1/PROTEASE 1/LYSOPHOSPHOLIPASE L1"/>
    <property type="match status" value="1"/>
</dbReference>
<dbReference type="InterPro" id="IPR036514">
    <property type="entry name" value="SGNH_hydro_sf"/>
</dbReference>
<dbReference type="EMBL" id="AAKEUG010000016">
    <property type="protein sequence ID" value="ECR1861495.1"/>
    <property type="molecule type" value="Genomic_DNA"/>
</dbReference>
<evidence type="ECO:0000259" key="3">
    <source>
        <dbReference type="Pfam" id="PF22753"/>
    </source>
</evidence>
<dbReference type="InterPro" id="IPR013830">
    <property type="entry name" value="SGNH_hydro"/>
</dbReference>
<dbReference type="Gene3D" id="3.40.50.1110">
    <property type="entry name" value="SGNH hydrolase"/>
    <property type="match status" value="1"/>
</dbReference>
<accession>A0A6C7SU33</accession>
<organism evidence="4">
    <name type="scientific">Campylobacter jejuni</name>
    <dbReference type="NCBI Taxonomy" id="197"/>
    <lineage>
        <taxon>Bacteria</taxon>
        <taxon>Pseudomonadati</taxon>
        <taxon>Campylobacterota</taxon>
        <taxon>Epsilonproteobacteria</taxon>
        <taxon>Campylobacterales</taxon>
        <taxon>Campylobacteraceae</taxon>
        <taxon>Campylobacter</taxon>
    </lineage>
</organism>
<feature type="chain" id="PRO_5025555155" evidence="1">
    <location>
        <begin position="22"/>
        <end position="396"/>
    </location>
</feature>
<proteinExistence type="predicted"/>
<dbReference type="CDD" id="cd01825">
    <property type="entry name" value="SGNH_hydrolase_peri1"/>
    <property type="match status" value="1"/>
</dbReference>
<feature type="domain" description="Peptidoglycan O-acetylesterase N-terminal" evidence="3">
    <location>
        <begin position="98"/>
        <end position="210"/>
    </location>
</feature>
<dbReference type="GO" id="GO:0016788">
    <property type="term" value="F:hydrolase activity, acting on ester bonds"/>
    <property type="evidence" value="ECO:0007669"/>
    <property type="project" value="UniProtKB-ARBA"/>
</dbReference>
<dbReference type="AlphaFoldDB" id="A0A6C7SU33"/>
<evidence type="ECO:0000256" key="1">
    <source>
        <dbReference type="SAM" id="SignalP"/>
    </source>
</evidence>
<evidence type="ECO:0000259" key="2">
    <source>
        <dbReference type="Pfam" id="PF13472"/>
    </source>
</evidence>
<reference evidence="4" key="1">
    <citation type="submission" date="2019-09" db="EMBL/GenBank/DDBJ databases">
        <authorList>
            <person name="Ashton P.M."/>
            <person name="Dallman T."/>
            <person name="Nair S."/>
            <person name="De Pinna E."/>
            <person name="Peters T."/>
            <person name="Grant K."/>
        </authorList>
    </citation>
    <scope>NUCLEOTIDE SEQUENCE</scope>
    <source>
        <strain evidence="4">223646</strain>
    </source>
</reference>
<name>A0A6C7SU33_CAMJU</name>
<dbReference type="PANTHER" id="PTHR30383:SF29">
    <property type="entry name" value="SGNH HYDROLASE-TYPE ESTERASE DOMAIN-CONTAINING PROTEIN"/>
    <property type="match status" value="1"/>
</dbReference>
<sequence length="396" mass="45631">MLVNKFKIILLFFIIFTSSYAQNLNTNDTIDSILNQNKNHSALTSYVSKKDLKNLEKKLEKKLEKNQNIGIRIYGDSHMAADFFPRVIRGYLIRSNSIGFAYPLQPKYQQNLNLVYSYKNFEILNSRNPANAGHNFPLGGIIAKAKTKGAKINLDTTLDKKNFKIGFLFKAKQNTNVFSIKDAKNQSYELRTTQINKWSYKELELDLPLQISALQKDAELGGYFITNKNNNVFLDTIAINGAKSDLWLSWNQTVVKKELELLHNDLIILAYGSNDALFKGFEKQKFKNNLKKWISILKTYNKNAVIILISPPTVVQKQGKNYKLAPDFFTIRKALYEVAKEEKTLIFDMHQFMQDSGGKNKWIEQKLSLNDVHLTIKGYELMAKKLLEDLKNIIDY</sequence>
<dbReference type="Pfam" id="PF13472">
    <property type="entry name" value="Lipase_GDSL_2"/>
    <property type="match status" value="1"/>
</dbReference>
<dbReference type="InterPro" id="IPR051532">
    <property type="entry name" value="Ester_Hydrolysis_Enzymes"/>
</dbReference>
<evidence type="ECO:0000313" key="4">
    <source>
        <dbReference type="EMBL" id="ECR1861495.1"/>
    </source>
</evidence>
<dbReference type="SUPFAM" id="SSF52266">
    <property type="entry name" value="SGNH hydrolase"/>
    <property type="match status" value="1"/>
</dbReference>
<dbReference type="InterPro" id="IPR055041">
    <property type="entry name" value="Ape1_N"/>
</dbReference>